<organism evidence="1 2">
    <name type="scientific">Lentinus brumalis</name>
    <dbReference type="NCBI Taxonomy" id="2498619"/>
    <lineage>
        <taxon>Eukaryota</taxon>
        <taxon>Fungi</taxon>
        <taxon>Dikarya</taxon>
        <taxon>Basidiomycota</taxon>
        <taxon>Agaricomycotina</taxon>
        <taxon>Agaricomycetes</taxon>
        <taxon>Polyporales</taxon>
        <taxon>Polyporaceae</taxon>
        <taxon>Lentinus</taxon>
    </lineage>
</organism>
<sequence>AEADEDVRKLLELVDEMAEEDAATIADRREEEGPDAPFEDDEEWVDEVESLTEEERAEFLDKVVPVKLVLAKIRKLSFKIVNSPTKLLPAWNALCREVKLPERLVPRDVPTRWNSTYDLAVATVEYKNVYKRITADGELGL</sequence>
<accession>A0A371CY44</accession>
<dbReference type="OrthoDB" id="2797375at2759"/>
<dbReference type="EMBL" id="KZ857440">
    <property type="protein sequence ID" value="RDX45198.1"/>
    <property type="molecule type" value="Genomic_DNA"/>
</dbReference>
<protein>
    <submittedName>
        <fullName evidence="1">Uncharacterized protein</fullName>
    </submittedName>
</protein>
<dbReference type="Proteomes" id="UP000256964">
    <property type="component" value="Unassembled WGS sequence"/>
</dbReference>
<evidence type="ECO:0000313" key="2">
    <source>
        <dbReference type="Proteomes" id="UP000256964"/>
    </source>
</evidence>
<proteinExistence type="predicted"/>
<name>A0A371CY44_9APHY</name>
<feature type="non-terminal residue" evidence="1">
    <location>
        <position position="141"/>
    </location>
</feature>
<gene>
    <name evidence="1" type="ORF">OH76DRAFT_1301670</name>
</gene>
<reference evidence="1 2" key="1">
    <citation type="journal article" date="2018" name="Biotechnol. Biofuels">
        <title>Integrative visual omics of the white-rot fungus Polyporus brumalis exposes the biotechnological potential of its oxidative enzymes for delignifying raw plant biomass.</title>
        <authorList>
            <person name="Miyauchi S."/>
            <person name="Rancon A."/>
            <person name="Drula E."/>
            <person name="Hage H."/>
            <person name="Chaduli D."/>
            <person name="Favel A."/>
            <person name="Grisel S."/>
            <person name="Henrissat B."/>
            <person name="Herpoel-Gimbert I."/>
            <person name="Ruiz-Duenas F.J."/>
            <person name="Chevret D."/>
            <person name="Hainaut M."/>
            <person name="Lin J."/>
            <person name="Wang M."/>
            <person name="Pangilinan J."/>
            <person name="Lipzen A."/>
            <person name="Lesage-Meessen L."/>
            <person name="Navarro D."/>
            <person name="Riley R."/>
            <person name="Grigoriev I.V."/>
            <person name="Zhou S."/>
            <person name="Raouche S."/>
            <person name="Rosso M.N."/>
        </authorList>
    </citation>
    <scope>NUCLEOTIDE SEQUENCE [LARGE SCALE GENOMIC DNA]</scope>
    <source>
        <strain evidence="1 2">BRFM 1820</strain>
    </source>
</reference>
<feature type="non-terminal residue" evidence="1">
    <location>
        <position position="1"/>
    </location>
</feature>
<evidence type="ECO:0000313" key="1">
    <source>
        <dbReference type="EMBL" id="RDX45198.1"/>
    </source>
</evidence>
<keyword evidence="2" id="KW-1185">Reference proteome</keyword>
<dbReference type="AlphaFoldDB" id="A0A371CY44"/>